<dbReference type="EC" id="3.2.1.4" evidence="3"/>
<dbReference type="InterPro" id="IPR001701">
    <property type="entry name" value="Glyco_hydro_9"/>
</dbReference>
<dbReference type="AlphaFoldDB" id="A0A165ZJW8"/>
<comment type="similarity">
    <text evidence="2">Belongs to the glycosyl hydrolase 9 (cellulase E) family.</text>
</comment>
<dbReference type="SUPFAM" id="SSF48208">
    <property type="entry name" value="Six-hairpin glycosidases"/>
    <property type="match status" value="1"/>
</dbReference>
<keyword evidence="10" id="KW-1133">Transmembrane helix</keyword>
<reference evidence="12" key="1">
    <citation type="journal article" date="2016" name="Nat. Genet.">
        <title>A high-quality carrot genome assembly provides new insights into carotenoid accumulation and asterid genome evolution.</title>
        <authorList>
            <person name="Iorizzo M."/>
            <person name="Ellison S."/>
            <person name="Senalik D."/>
            <person name="Zeng P."/>
            <person name="Satapoomin P."/>
            <person name="Huang J."/>
            <person name="Bowman M."/>
            <person name="Iovene M."/>
            <person name="Sanseverino W."/>
            <person name="Cavagnaro P."/>
            <person name="Yildiz M."/>
            <person name="Macko-Podgorni A."/>
            <person name="Moranska E."/>
            <person name="Grzebelus E."/>
            <person name="Grzebelus D."/>
            <person name="Ashrafi H."/>
            <person name="Zheng Z."/>
            <person name="Cheng S."/>
            <person name="Spooner D."/>
            <person name="Van Deynze A."/>
            <person name="Simon P."/>
        </authorList>
    </citation>
    <scope>NUCLEOTIDE SEQUENCE [LARGE SCALE GENOMIC DNA]</scope>
    <source>
        <tissue evidence="12">Leaf</tissue>
    </source>
</reference>
<dbReference type="Gramene" id="KZN00127">
    <property type="protein sequence ID" value="KZN00127"/>
    <property type="gene ID" value="DCAR_008881"/>
</dbReference>
<evidence type="ECO:0000259" key="11">
    <source>
        <dbReference type="Pfam" id="PF00759"/>
    </source>
</evidence>
<accession>A0A165ZJW8</accession>
<evidence type="ECO:0000256" key="6">
    <source>
        <dbReference type="ARBA" id="ARBA00023277"/>
    </source>
</evidence>
<dbReference type="GO" id="GO:0008810">
    <property type="term" value="F:cellulase activity"/>
    <property type="evidence" value="ECO:0007669"/>
    <property type="project" value="UniProtKB-EC"/>
</dbReference>
<keyword evidence="7" id="KW-0326">Glycosidase</keyword>
<keyword evidence="6" id="KW-0119">Carbohydrate metabolism</keyword>
<evidence type="ECO:0000256" key="5">
    <source>
        <dbReference type="ARBA" id="ARBA00023001"/>
    </source>
</evidence>
<protein>
    <recommendedName>
        <fullName evidence="3">cellulase</fullName>
        <ecNumber evidence="3">3.2.1.4</ecNumber>
    </recommendedName>
</protein>
<evidence type="ECO:0000256" key="3">
    <source>
        <dbReference type="ARBA" id="ARBA00012601"/>
    </source>
</evidence>
<dbReference type="PANTHER" id="PTHR22298">
    <property type="entry name" value="ENDO-1,4-BETA-GLUCANASE"/>
    <property type="match status" value="1"/>
</dbReference>
<feature type="region of interest" description="Disordered" evidence="9">
    <location>
        <begin position="1"/>
        <end position="20"/>
    </location>
</feature>
<evidence type="ECO:0000256" key="2">
    <source>
        <dbReference type="ARBA" id="ARBA00007072"/>
    </source>
</evidence>
<evidence type="ECO:0000256" key="9">
    <source>
        <dbReference type="SAM" id="MobiDB-lite"/>
    </source>
</evidence>
<organism evidence="12">
    <name type="scientific">Daucus carota subsp. sativus</name>
    <name type="common">Carrot</name>
    <dbReference type="NCBI Taxonomy" id="79200"/>
    <lineage>
        <taxon>Eukaryota</taxon>
        <taxon>Viridiplantae</taxon>
        <taxon>Streptophyta</taxon>
        <taxon>Embryophyta</taxon>
        <taxon>Tracheophyta</taxon>
        <taxon>Spermatophyta</taxon>
        <taxon>Magnoliopsida</taxon>
        <taxon>eudicotyledons</taxon>
        <taxon>Gunneridae</taxon>
        <taxon>Pentapetalae</taxon>
        <taxon>asterids</taxon>
        <taxon>campanulids</taxon>
        <taxon>Apiales</taxon>
        <taxon>Apiaceae</taxon>
        <taxon>Apioideae</taxon>
        <taxon>Scandiceae</taxon>
        <taxon>Daucinae</taxon>
        <taxon>Daucus</taxon>
        <taxon>Daucus sect. Daucus</taxon>
    </lineage>
</organism>
<feature type="domain" description="Glycoside hydrolase family 9" evidence="11">
    <location>
        <begin position="61"/>
        <end position="168"/>
    </location>
</feature>
<dbReference type="STRING" id="79200.A0A165ZJW8"/>
<keyword evidence="8" id="KW-0624">Polysaccharide degradation</keyword>
<evidence type="ECO:0000256" key="4">
    <source>
        <dbReference type="ARBA" id="ARBA00022801"/>
    </source>
</evidence>
<sequence>MHVTNACAGVPQTPADFGPGTDSANIDPMVFFPHRHHRPRVLVIDTPHTRPFDRSTLQYNYTVALSKAPLFFNAQKSGKLSEDNHVAWRGDSGLNDGIDNPSFKGNNLVGGYYDSSDAIKFSFPKSFAMTILSWSVIEYNAKYEAVGKLNRVKDIIKWGTDYFLKTFDSSADTIDRILMQKHLLYIPLLIMIFAAFFLLSISSNTFSAIGSDAVSPHNYVIEVVNEFPHDPKAFTQVEKFFRE</sequence>
<evidence type="ECO:0000256" key="1">
    <source>
        <dbReference type="ARBA" id="ARBA00000966"/>
    </source>
</evidence>
<dbReference type="InterPro" id="IPR008928">
    <property type="entry name" value="6-hairpin_glycosidase_sf"/>
</dbReference>
<keyword evidence="5" id="KW-0136">Cellulose degradation</keyword>
<evidence type="ECO:0000256" key="7">
    <source>
        <dbReference type="ARBA" id="ARBA00023295"/>
    </source>
</evidence>
<proteinExistence type="inferred from homology"/>
<keyword evidence="10" id="KW-0812">Transmembrane</keyword>
<dbReference type="Gene3D" id="1.50.10.10">
    <property type="match status" value="1"/>
</dbReference>
<evidence type="ECO:0000256" key="10">
    <source>
        <dbReference type="SAM" id="Phobius"/>
    </source>
</evidence>
<name>A0A165ZJW8_DAUCS</name>
<comment type="catalytic activity">
    <reaction evidence="1">
        <text>Endohydrolysis of (1-&gt;4)-beta-D-glucosidic linkages in cellulose, lichenin and cereal beta-D-glucans.</text>
        <dbReference type="EC" id="3.2.1.4"/>
    </reaction>
</comment>
<keyword evidence="10" id="KW-0472">Membrane</keyword>
<feature type="transmembrane region" description="Helical" evidence="10">
    <location>
        <begin position="183"/>
        <end position="201"/>
    </location>
</feature>
<dbReference type="GO" id="GO:0030245">
    <property type="term" value="P:cellulose catabolic process"/>
    <property type="evidence" value="ECO:0007669"/>
    <property type="project" value="UniProtKB-KW"/>
</dbReference>
<dbReference type="EMBL" id="LNRQ01000003">
    <property type="protein sequence ID" value="KZN00127.1"/>
    <property type="molecule type" value="Genomic_DNA"/>
</dbReference>
<dbReference type="InterPro" id="IPR012341">
    <property type="entry name" value="6hp_glycosidase-like_sf"/>
</dbReference>
<dbReference type="Pfam" id="PF00759">
    <property type="entry name" value="Glyco_hydro_9"/>
    <property type="match status" value="1"/>
</dbReference>
<comment type="caution">
    <text evidence="12">The sequence shown here is derived from an EMBL/GenBank/DDBJ whole genome shotgun (WGS) entry which is preliminary data.</text>
</comment>
<gene>
    <name evidence="12" type="ORF">DCAR_008881</name>
</gene>
<keyword evidence="4" id="KW-0378">Hydrolase</keyword>
<evidence type="ECO:0000256" key="8">
    <source>
        <dbReference type="ARBA" id="ARBA00023326"/>
    </source>
</evidence>
<evidence type="ECO:0000313" key="12">
    <source>
        <dbReference type="EMBL" id="KZN00127.1"/>
    </source>
</evidence>